<dbReference type="Gene3D" id="3.90.180.10">
    <property type="entry name" value="Medium-chain alcohol dehydrogenases, catalytic domain"/>
    <property type="match status" value="1"/>
</dbReference>
<keyword evidence="5" id="KW-1185">Reference proteome</keyword>
<evidence type="ECO:0000256" key="1">
    <source>
        <dbReference type="ARBA" id="ARBA00023002"/>
    </source>
</evidence>
<feature type="domain" description="Enoyl reductase (ER)" evidence="3">
    <location>
        <begin position="43"/>
        <end position="372"/>
    </location>
</feature>
<dbReference type="InterPro" id="IPR020843">
    <property type="entry name" value="ER"/>
</dbReference>
<dbReference type="SUPFAM" id="SSF51735">
    <property type="entry name" value="NAD(P)-binding Rossmann-fold domains"/>
    <property type="match status" value="1"/>
</dbReference>
<evidence type="ECO:0000259" key="3">
    <source>
        <dbReference type="SMART" id="SM00829"/>
    </source>
</evidence>
<protein>
    <recommendedName>
        <fullName evidence="3">Enoyl reductase (ER) domain-containing protein</fullName>
    </recommendedName>
</protein>
<dbReference type="InterPro" id="IPR013149">
    <property type="entry name" value="ADH-like_C"/>
</dbReference>
<evidence type="ECO:0000313" key="5">
    <source>
        <dbReference type="Proteomes" id="UP000291116"/>
    </source>
</evidence>
<dbReference type="Proteomes" id="UP000291116">
    <property type="component" value="Unassembled WGS sequence"/>
</dbReference>
<dbReference type="SUPFAM" id="SSF50129">
    <property type="entry name" value="GroES-like"/>
    <property type="match status" value="1"/>
</dbReference>
<dbReference type="Gene3D" id="3.40.50.720">
    <property type="entry name" value="NAD(P)-binding Rossmann-like Domain"/>
    <property type="match status" value="1"/>
</dbReference>
<feature type="region of interest" description="Disordered" evidence="2">
    <location>
        <begin position="373"/>
        <end position="400"/>
    </location>
</feature>
<sequence length="541" mass="58507">MSLLAGTTGSISASSSPMIAAHAHSNLNRKWTLKRRPTGVFDPALDAEFVEQTQSPELKDTEVLVEPQVLSVDAFLRTMMEEGAYHGNLPIGATIPALGYGTVVEAGPKASHKVGTRVAGMLAASDRVVVDSRAVVRSVNFPFLPPTAALGLLGLTCGLTAYCGVFYVASRPPRKGETVVVTGAAGAVGSIATQLARSTGARVVGVAGGPRKGAYLKDTLGCDAVIDYKSRKESLHDQIARACPEGIDFVYDNVGGEILNALLYRINPRGRVVVCGAISQYSGKLHNGTKNEGCCGADGPSNYLKLAERGAEMVGFNVMQHIRKLPFMLVGMFWLWARGKVVMHEHIEEGLEHFPHALQKLFTGENIGKTLVRVGPDDKAASRTEQTDPRRERKACPQELPRKSSKDIDCAYRKNLTMCNKTIKIYHSGIGHTFGSDSLGPETCFESRNEQQPAPPARNTSIHPSKSPSHTRWLFPAREIAGGRLDWMHPKRVPPAAASQSMKSRHSRSGTSIRPGVLRPSRTLENGNRDARNDQTVSRTS</sequence>
<feature type="compositionally biased region" description="Polar residues" evidence="2">
    <location>
        <begin position="458"/>
        <end position="470"/>
    </location>
</feature>
<keyword evidence="1" id="KW-0560">Oxidoreductase</keyword>
<dbReference type="InterPro" id="IPR036291">
    <property type="entry name" value="NAD(P)-bd_dom_sf"/>
</dbReference>
<dbReference type="FunFam" id="3.40.50.720:FF:000121">
    <property type="entry name" value="Prostaglandin reductase 2"/>
    <property type="match status" value="1"/>
</dbReference>
<gene>
    <name evidence="4" type="ORF">PSNMU_V1.4_AUG-EV-PASAV3_0071510</name>
</gene>
<dbReference type="InterPro" id="IPR011032">
    <property type="entry name" value="GroES-like_sf"/>
</dbReference>
<feature type="region of interest" description="Disordered" evidence="2">
    <location>
        <begin position="441"/>
        <end position="473"/>
    </location>
</feature>
<evidence type="ECO:0000313" key="4">
    <source>
        <dbReference type="EMBL" id="VEU40263.1"/>
    </source>
</evidence>
<dbReference type="CDD" id="cd05288">
    <property type="entry name" value="PGDH"/>
    <property type="match status" value="1"/>
</dbReference>
<dbReference type="Pfam" id="PF00107">
    <property type="entry name" value="ADH_zinc_N"/>
    <property type="match status" value="1"/>
</dbReference>
<dbReference type="PANTHER" id="PTHR43205">
    <property type="entry name" value="PROSTAGLANDIN REDUCTASE"/>
    <property type="match status" value="1"/>
</dbReference>
<dbReference type="OrthoDB" id="9992527at2759"/>
<reference evidence="4 5" key="1">
    <citation type="submission" date="2019-01" db="EMBL/GenBank/DDBJ databases">
        <authorList>
            <person name="Ferrante I. M."/>
        </authorList>
    </citation>
    <scope>NUCLEOTIDE SEQUENCE [LARGE SCALE GENOMIC DNA]</scope>
    <source>
        <strain evidence="4 5">B856</strain>
    </source>
</reference>
<dbReference type="InterPro" id="IPR045010">
    <property type="entry name" value="MDR_fam"/>
</dbReference>
<accession>A0A448ZDY9</accession>
<name>A0A448ZDY9_9STRA</name>
<dbReference type="Pfam" id="PF16884">
    <property type="entry name" value="ADH_N_2"/>
    <property type="match status" value="1"/>
</dbReference>
<dbReference type="InterPro" id="IPR041694">
    <property type="entry name" value="ADH_N_2"/>
</dbReference>
<dbReference type="SMART" id="SM00829">
    <property type="entry name" value="PKS_ER"/>
    <property type="match status" value="1"/>
</dbReference>
<proteinExistence type="predicted"/>
<dbReference type="AlphaFoldDB" id="A0A448ZDY9"/>
<dbReference type="PANTHER" id="PTHR43205:SF42">
    <property type="entry name" value="ALCOHOL DEHYDROGENASE, ZINC-CONTAINING (AFU_ORTHOLOGUE AFUA_7G04530)"/>
    <property type="match status" value="1"/>
</dbReference>
<dbReference type="GO" id="GO:0016628">
    <property type="term" value="F:oxidoreductase activity, acting on the CH-CH group of donors, NAD or NADP as acceptor"/>
    <property type="evidence" value="ECO:0007669"/>
    <property type="project" value="InterPro"/>
</dbReference>
<feature type="compositionally biased region" description="Basic and acidic residues" evidence="2">
    <location>
        <begin position="375"/>
        <end position="400"/>
    </location>
</feature>
<organism evidence="4 5">
    <name type="scientific">Pseudo-nitzschia multistriata</name>
    <dbReference type="NCBI Taxonomy" id="183589"/>
    <lineage>
        <taxon>Eukaryota</taxon>
        <taxon>Sar</taxon>
        <taxon>Stramenopiles</taxon>
        <taxon>Ochrophyta</taxon>
        <taxon>Bacillariophyta</taxon>
        <taxon>Bacillariophyceae</taxon>
        <taxon>Bacillariophycidae</taxon>
        <taxon>Bacillariales</taxon>
        <taxon>Bacillariaceae</taxon>
        <taxon>Pseudo-nitzschia</taxon>
    </lineage>
</organism>
<dbReference type="EMBL" id="CAACVS010000269">
    <property type="protein sequence ID" value="VEU40263.1"/>
    <property type="molecule type" value="Genomic_DNA"/>
</dbReference>
<feature type="region of interest" description="Disordered" evidence="2">
    <location>
        <begin position="485"/>
        <end position="541"/>
    </location>
</feature>
<evidence type="ECO:0000256" key="2">
    <source>
        <dbReference type="SAM" id="MobiDB-lite"/>
    </source>
</evidence>